<gene>
    <name evidence="2" type="ORF">TSPGSL018_8689</name>
</gene>
<sequence length="168" mass="18864">MLAWKTTCPGLLPATARGRSAHCKVGNPHLVQTNHVALSEAFGSTGSNRERFRSALLVEARKRFDWEDELVEFDSDIKIVGSNSSINPRDLATPSKTKVKPRKVNQGVKLNQLEDDELYDDFLDDKENRRQKKKGKKWGKRGKSRPDKGALTIGDYVDASFDEGPPRL</sequence>
<reference evidence="2" key="1">
    <citation type="submission" date="2014-05" db="EMBL/GenBank/DDBJ databases">
        <title>The transcriptome of the halophilic microalga Tetraselmis sp. GSL018 isolated from the Great Salt Lake, Utah.</title>
        <authorList>
            <person name="Jinkerson R.E."/>
            <person name="D'Adamo S."/>
            <person name="Posewitz M.C."/>
        </authorList>
    </citation>
    <scope>NUCLEOTIDE SEQUENCE</scope>
    <source>
        <strain evidence="2">GSL018</strain>
    </source>
</reference>
<feature type="region of interest" description="Disordered" evidence="1">
    <location>
        <begin position="126"/>
        <end position="151"/>
    </location>
</feature>
<evidence type="ECO:0000256" key="1">
    <source>
        <dbReference type="SAM" id="MobiDB-lite"/>
    </source>
</evidence>
<accession>A0A061SE52</accession>
<protein>
    <submittedName>
        <fullName evidence="2">Uncharacterized protein</fullName>
    </submittedName>
</protein>
<proteinExistence type="predicted"/>
<feature type="compositionally biased region" description="Basic residues" evidence="1">
    <location>
        <begin position="129"/>
        <end position="143"/>
    </location>
</feature>
<organism evidence="2">
    <name type="scientific">Tetraselmis sp. GSL018</name>
    <dbReference type="NCBI Taxonomy" id="582737"/>
    <lineage>
        <taxon>Eukaryota</taxon>
        <taxon>Viridiplantae</taxon>
        <taxon>Chlorophyta</taxon>
        <taxon>core chlorophytes</taxon>
        <taxon>Chlorodendrophyceae</taxon>
        <taxon>Chlorodendrales</taxon>
        <taxon>Chlorodendraceae</taxon>
        <taxon>Tetraselmis</taxon>
    </lineage>
</organism>
<dbReference type="AlphaFoldDB" id="A0A061SE52"/>
<evidence type="ECO:0000313" key="2">
    <source>
        <dbReference type="EMBL" id="JAC81100.1"/>
    </source>
</evidence>
<dbReference type="EMBL" id="GBEZ01004090">
    <property type="protein sequence ID" value="JAC81100.1"/>
    <property type="molecule type" value="Transcribed_RNA"/>
</dbReference>
<feature type="region of interest" description="Disordered" evidence="1">
    <location>
        <begin position="84"/>
        <end position="106"/>
    </location>
</feature>
<name>A0A061SE52_9CHLO</name>